<evidence type="ECO:0000313" key="1">
    <source>
        <dbReference type="EMBL" id="OGM61007.1"/>
    </source>
</evidence>
<reference evidence="1 2" key="1">
    <citation type="journal article" date="2016" name="Nat. Commun.">
        <title>Thousands of microbial genomes shed light on interconnected biogeochemical processes in an aquifer system.</title>
        <authorList>
            <person name="Anantharaman K."/>
            <person name="Brown C.T."/>
            <person name="Hug L.A."/>
            <person name="Sharon I."/>
            <person name="Castelle C.J."/>
            <person name="Probst A.J."/>
            <person name="Thomas B.C."/>
            <person name="Singh A."/>
            <person name="Wilkins M.J."/>
            <person name="Karaoz U."/>
            <person name="Brodie E.L."/>
            <person name="Williams K.H."/>
            <person name="Hubbard S.S."/>
            <person name="Banfield J.F."/>
        </authorList>
    </citation>
    <scope>NUCLEOTIDE SEQUENCE [LARGE SCALE GENOMIC DNA]</scope>
</reference>
<proteinExistence type="predicted"/>
<comment type="caution">
    <text evidence="1">The sequence shown here is derived from an EMBL/GenBank/DDBJ whole genome shotgun (WGS) entry which is preliminary data.</text>
</comment>
<evidence type="ECO:0000313" key="2">
    <source>
        <dbReference type="Proteomes" id="UP000179018"/>
    </source>
</evidence>
<name>A0A1F8BAF6_9BACT</name>
<dbReference type="AlphaFoldDB" id="A0A1F8BAF6"/>
<dbReference type="EMBL" id="MGHC01000002">
    <property type="protein sequence ID" value="OGM61007.1"/>
    <property type="molecule type" value="Genomic_DNA"/>
</dbReference>
<gene>
    <name evidence="1" type="ORF">A3A75_01990</name>
</gene>
<sequence>MDKKQALSVLIKHTFLFSEEVKVKLLGKINTLSDGDIDKLGKFLALEKKQSIEENNKIISELDTLLQKLEN</sequence>
<dbReference type="Proteomes" id="UP000179018">
    <property type="component" value="Unassembled WGS sequence"/>
</dbReference>
<organism evidence="1 2">
    <name type="scientific">Candidatus Woesebacteria bacterium RIFCSPLOWO2_01_FULL_39_10</name>
    <dbReference type="NCBI Taxonomy" id="1802516"/>
    <lineage>
        <taxon>Bacteria</taxon>
        <taxon>Candidatus Woeseibacteriota</taxon>
    </lineage>
</organism>
<protein>
    <submittedName>
        <fullName evidence="1">Uncharacterized protein</fullName>
    </submittedName>
</protein>
<dbReference type="STRING" id="1802516.A3A75_01990"/>
<accession>A0A1F8BAF6</accession>